<evidence type="ECO:0000313" key="2">
    <source>
        <dbReference type="EMBL" id="KAK0474167.1"/>
    </source>
</evidence>
<keyword evidence="3" id="KW-1185">Reference proteome</keyword>
<name>A0AA39NYD1_9AGAR</name>
<feature type="chain" id="PRO_5041415453" evidence="1">
    <location>
        <begin position="25"/>
        <end position="100"/>
    </location>
</feature>
<comment type="caution">
    <text evidence="2">The sequence shown here is derived from an EMBL/GenBank/DDBJ whole genome shotgun (WGS) entry which is preliminary data.</text>
</comment>
<dbReference type="Proteomes" id="UP001175227">
    <property type="component" value="Unassembled WGS sequence"/>
</dbReference>
<organism evidence="2 3">
    <name type="scientific">Armillaria novae-zelandiae</name>
    <dbReference type="NCBI Taxonomy" id="153914"/>
    <lineage>
        <taxon>Eukaryota</taxon>
        <taxon>Fungi</taxon>
        <taxon>Dikarya</taxon>
        <taxon>Basidiomycota</taxon>
        <taxon>Agaricomycotina</taxon>
        <taxon>Agaricomycetes</taxon>
        <taxon>Agaricomycetidae</taxon>
        <taxon>Agaricales</taxon>
        <taxon>Marasmiineae</taxon>
        <taxon>Physalacriaceae</taxon>
        <taxon>Armillaria</taxon>
    </lineage>
</organism>
<protein>
    <submittedName>
        <fullName evidence="2">Uncharacterized protein</fullName>
    </submittedName>
</protein>
<gene>
    <name evidence="2" type="ORF">IW261DRAFT_566247</name>
</gene>
<feature type="signal peptide" evidence="1">
    <location>
        <begin position="1"/>
        <end position="24"/>
    </location>
</feature>
<reference evidence="2" key="1">
    <citation type="submission" date="2023-06" db="EMBL/GenBank/DDBJ databases">
        <authorList>
            <consortium name="Lawrence Berkeley National Laboratory"/>
            <person name="Ahrendt S."/>
            <person name="Sahu N."/>
            <person name="Indic B."/>
            <person name="Wong-Bajracharya J."/>
            <person name="Merenyi Z."/>
            <person name="Ke H.-M."/>
            <person name="Monk M."/>
            <person name="Kocsube S."/>
            <person name="Drula E."/>
            <person name="Lipzen A."/>
            <person name="Balint B."/>
            <person name="Henrissat B."/>
            <person name="Andreopoulos B."/>
            <person name="Martin F.M."/>
            <person name="Harder C.B."/>
            <person name="Rigling D."/>
            <person name="Ford K.L."/>
            <person name="Foster G.D."/>
            <person name="Pangilinan J."/>
            <person name="Papanicolaou A."/>
            <person name="Barry K."/>
            <person name="LaButti K."/>
            <person name="Viragh M."/>
            <person name="Koriabine M."/>
            <person name="Yan M."/>
            <person name="Riley R."/>
            <person name="Champramary S."/>
            <person name="Plett K.L."/>
            <person name="Tsai I.J."/>
            <person name="Slot J."/>
            <person name="Sipos G."/>
            <person name="Plett J."/>
            <person name="Nagy L.G."/>
            <person name="Grigoriev I.V."/>
        </authorList>
    </citation>
    <scope>NUCLEOTIDE SEQUENCE</scope>
    <source>
        <strain evidence="2">ICMP 16352</strain>
    </source>
</reference>
<proteinExistence type="predicted"/>
<accession>A0AA39NYD1</accession>
<dbReference type="AlphaFoldDB" id="A0AA39NYD1"/>
<evidence type="ECO:0000313" key="3">
    <source>
        <dbReference type="Proteomes" id="UP001175227"/>
    </source>
</evidence>
<sequence>MRPLQFVKLLIIVLPWLTRRTILGSNREKPAIPYADKHKLKFALEYLWKNSLRTKDALRGITACIIEYYRLLSRQLCPLFWSENPRAPTRTRLRYGTASH</sequence>
<evidence type="ECO:0000256" key="1">
    <source>
        <dbReference type="SAM" id="SignalP"/>
    </source>
</evidence>
<keyword evidence="1" id="KW-0732">Signal</keyword>
<dbReference type="EMBL" id="JAUEPR010000028">
    <property type="protein sequence ID" value="KAK0474167.1"/>
    <property type="molecule type" value="Genomic_DNA"/>
</dbReference>